<dbReference type="HAMAP" id="MF_01224_B">
    <property type="entry name" value="MoaC_B"/>
    <property type="match status" value="1"/>
</dbReference>
<protein>
    <recommendedName>
        <fullName evidence="3 7">Cyclic pyranopterin monophosphate synthase</fullName>
        <ecNumber evidence="3 7">4.6.1.17</ecNumber>
    </recommendedName>
    <alternativeName>
        <fullName evidence="7">Molybdenum cofactor biosynthesis protein C</fullName>
    </alternativeName>
</protein>
<dbReference type="PANTHER" id="PTHR22960">
    <property type="entry name" value="MOLYBDOPTERIN COFACTOR SYNTHESIS PROTEIN A"/>
    <property type="match status" value="1"/>
</dbReference>
<comment type="similarity">
    <text evidence="7">Belongs to the MoaC family.</text>
</comment>
<dbReference type="InterPro" id="IPR047594">
    <property type="entry name" value="MoaC_bact/euk"/>
</dbReference>
<dbReference type="InterPro" id="IPR036522">
    <property type="entry name" value="MoaC_sf"/>
</dbReference>
<evidence type="ECO:0000256" key="2">
    <source>
        <dbReference type="ARBA" id="ARBA00005046"/>
    </source>
</evidence>
<evidence type="ECO:0000256" key="7">
    <source>
        <dbReference type="HAMAP-Rule" id="MF_01224"/>
    </source>
</evidence>
<accession>A0A420WPM8</accession>
<comment type="subunit">
    <text evidence="7">Homohexamer; trimer of dimers.</text>
</comment>
<gene>
    <name evidence="7" type="primary">moaC</name>
    <name evidence="9" type="ORF">BCL74_0747</name>
</gene>
<evidence type="ECO:0000256" key="6">
    <source>
        <dbReference type="ARBA" id="ARBA00055087"/>
    </source>
</evidence>
<comment type="catalytic activity">
    <reaction evidence="1 7">
        <text>(8S)-3',8-cyclo-7,8-dihydroguanosine 5'-triphosphate = cyclic pyranopterin phosphate + diphosphate</text>
        <dbReference type="Rhea" id="RHEA:49580"/>
        <dbReference type="ChEBI" id="CHEBI:33019"/>
        <dbReference type="ChEBI" id="CHEBI:59648"/>
        <dbReference type="ChEBI" id="CHEBI:131766"/>
        <dbReference type="EC" id="4.6.1.17"/>
    </reaction>
</comment>
<feature type="binding site" evidence="7">
    <location>
        <begin position="113"/>
        <end position="114"/>
    </location>
    <ligand>
        <name>substrate</name>
    </ligand>
</feature>
<dbReference type="GO" id="GO:0006777">
    <property type="term" value="P:Mo-molybdopterin cofactor biosynthetic process"/>
    <property type="evidence" value="ECO:0007669"/>
    <property type="project" value="UniProtKB-UniRule"/>
</dbReference>
<comment type="pathway">
    <text evidence="2 7">Cofactor biosynthesis; molybdopterin biosynthesis.</text>
</comment>
<evidence type="ECO:0000256" key="3">
    <source>
        <dbReference type="ARBA" id="ARBA00012575"/>
    </source>
</evidence>
<evidence type="ECO:0000256" key="4">
    <source>
        <dbReference type="ARBA" id="ARBA00023150"/>
    </source>
</evidence>
<dbReference type="AlphaFoldDB" id="A0A420WPM8"/>
<dbReference type="EC" id="4.6.1.17" evidence="3 7"/>
<dbReference type="Gene3D" id="3.30.70.640">
    <property type="entry name" value="Molybdopterin cofactor biosynthesis C (MoaC) domain"/>
    <property type="match status" value="1"/>
</dbReference>
<reference evidence="9 10" key="1">
    <citation type="submission" date="2018-10" db="EMBL/GenBank/DDBJ databases">
        <title>Comparative analysis of microorganisms from saline springs in Andes Mountain Range, Colombia.</title>
        <authorList>
            <person name="Rubin E."/>
        </authorList>
    </citation>
    <scope>NUCLEOTIDE SEQUENCE [LARGE SCALE GENOMIC DNA]</scope>
    <source>
        <strain evidence="9 10">USBA 36</strain>
    </source>
</reference>
<keyword evidence="5 7" id="KW-0456">Lyase</keyword>
<comment type="function">
    <text evidence="6 7">Catalyzes the conversion of (8S)-3',8-cyclo-7,8-dihydroguanosine 5'-triphosphate to cyclic pyranopterin monophosphate (cPMP).</text>
</comment>
<dbReference type="OrthoDB" id="9794429at2"/>
<feature type="domain" description="Molybdopterin cofactor biosynthesis C (MoaC)" evidence="8">
    <location>
        <begin position="15"/>
        <end position="150"/>
    </location>
</feature>
<dbReference type="RefSeq" id="WP_008944697.1">
    <property type="nucleotide sequence ID" value="NZ_RBIG01000001.1"/>
</dbReference>
<feature type="active site" evidence="7">
    <location>
        <position position="128"/>
    </location>
</feature>
<dbReference type="CDD" id="cd01420">
    <property type="entry name" value="MoaC_PE"/>
    <property type="match status" value="1"/>
</dbReference>
<keyword evidence="4 7" id="KW-0501">Molybdenum cofactor biosynthesis</keyword>
<organism evidence="9 10">
    <name type="scientific">Oceanibaculum indicum</name>
    <dbReference type="NCBI Taxonomy" id="526216"/>
    <lineage>
        <taxon>Bacteria</taxon>
        <taxon>Pseudomonadati</taxon>
        <taxon>Pseudomonadota</taxon>
        <taxon>Alphaproteobacteria</taxon>
        <taxon>Rhodospirillales</taxon>
        <taxon>Oceanibaculaceae</taxon>
        <taxon>Oceanibaculum</taxon>
    </lineage>
</organism>
<dbReference type="Pfam" id="PF01967">
    <property type="entry name" value="MoaC"/>
    <property type="match status" value="1"/>
</dbReference>
<evidence type="ECO:0000313" key="10">
    <source>
        <dbReference type="Proteomes" id="UP000277424"/>
    </source>
</evidence>
<dbReference type="NCBIfam" id="TIGR00581">
    <property type="entry name" value="moaC"/>
    <property type="match status" value="1"/>
</dbReference>
<evidence type="ECO:0000256" key="5">
    <source>
        <dbReference type="ARBA" id="ARBA00023239"/>
    </source>
</evidence>
<feature type="binding site" evidence="7">
    <location>
        <begin position="75"/>
        <end position="77"/>
    </location>
    <ligand>
        <name>substrate</name>
    </ligand>
</feature>
<comment type="caution">
    <text evidence="9">The sequence shown here is derived from an EMBL/GenBank/DDBJ whole genome shotgun (WGS) entry which is preliminary data.</text>
</comment>
<proteinExistence type="inferred from homology"/>
<dbReference type="InterPro" id="IPR002820">
    <property type="entry name" value="Mopterin_CF_biosynth-C_dom"/>
</dbReference>
<name>A0A420WPM8_9PROT</name>
<dbReference type="InterPro" id="IPR023045">
    <property type="entry name" value="MoaC"/>
</dbReference>
<dbReference type="Proteomes" id="UP000277424">
    <property type="component" value="Unassembled WGS sequence"/>
</dbReference>
<evidence type="ECO:0000259" key="8">
    <source>
        <dbReference type="Pfam" id="PF01967"/>
    </source>
</evidence>
<dbReference type="UniPathway" id="UPA00344"/>
<dbReference type="EMBL" id="RBIG01000001">
    <property type="protein sequence ID" value="RKQ72977.1"/>
    <property type="molecule type" value="Genomic_DNA"/>
</dbReference>
<evidence type="ECO:0000313" key="9">
    <source>
        <dbReference type="EMBL" id="RKQ72977.1"/>
    </source>
</evidence>
<evidence type="ECO:0000256" key="1">
    <source>
        <dbReference type="ARBA" id="ARBA00001637"/>
    </source>
</evidence>
<dbReference type="NCBIfam" id="NF006870">
    <property type="entry name" value="PRK09364.1"/>
    <property type="match status" value="1"/>
</dbReference>
<dbReference type="InterPro" id="IPR050105">
    <property type="entry name" value="MoCo_biosynth_MoaA/MoaC"/>
</dbReference>
<dbReference type="SUPFAM" id="SSF55040">
    <property type="entry name" value="Molybdenum cofactor biosynthesis protein C, MoaC"/>
    <property type="match status" value="1"/>
</dbReference>
<dbReference type="FunFam" id="3.30.70.640:FF:000001">
    <property type="entry name" value="Cyclic pyranopterin monophosphate synthase"/>
    <property type="match status" value="1"/>
</dbReference>
<dbReference type="GO" id="GO:0061799">
    <property type="term" value="F:cyclic pyranopterin monophosphate synthase activity"/>
    <property type="evidence" value="ECO:0007669"/>
    <property type="project" value="UniProtKB-UniRule"/>
</dbReference>
<sequence length="159" mass="16842">MSGFTHFDAEGKAVMVDVSDKDETERVATAIGSITMQPETLALILEGGVKKGDVLSVARLAGIMGAKRTPDLIPLCHPLALTSVKVELKADPARNAVDIEATCKLKGRTGVEMEALTAVSIAALTVYDMCKAVDRGMRIGDIRLVHKSGGKSGTYEAER</sequence>
<dbReference type="PANTHER" id="PTHR22960:SF29">
    <property type="entry name" value="CYCLIC PYRANOPTERIN MONOPHOSPHATE SYNTHASE"/>
    <property type="match status" value="1"/>
</dbReference>